<reference evidence="4 5" key="1">
    <citation type="submission" date="2024-02" db="EMBL/GenBank/DDBJ databases">
        <title>Chromosome-level genome assembly of the Eurasian Minnow (Phoxinus phoxinus).</title>
        <authorList>
            <person name="Oriowo T.O."/>
            <person name="Martin S."/>
            <person name="Stange M."/>
            <person name="Chrysostomakis Y."/>
            <person name="Brown T."/>
            <person name="Winkler S."/>
            <person name="Kukowka S."/>
            <person name="Myers E.W."/>
            <person name="Bohne A."/>
        </authorList>
    </citation>
    <scope>NUCLEOTIDE SEQUENCE [LARGE SCALE GENOMIC DNA]</scope>
    <source>
        <strain evidence="4">ZFMK-TIS-60720</strain>
        <tissue evidence="4">Whole Organism</tissue>
    </source>
</reference>
<evidence type="ECO:0000256" key="1">
    <source>
        <dbReference type="SAM" id="MobiDB-lite"/>
    </source>
</evidence>
<organism evidence="4 5">
    <name type="scientific">Phoxinus phoxinus</name>
    <name type="common">Eurasian minnow</name>
    <dbReference type="NCBI Taxonomy" id="58324"/>
    <lineage>
        <taxon>Eukaryota</taxon>
        <taxon>Metazoa</taxon>
        <taxon>Chordata</taxon>
        <taxon>Craniata</taxon>
        <taxon>Vertebrata</taxon>
        <taxon>Euteleostomi</taxon>
        <taxon>Actinopterygii</taxon>
        <taxon>Neopterygii</taxon>
        <taxon>Teleostei</taxon>
        <taxon>Ostariophysi</taxon>
        <taxon>Cypriniformes</taxon>
        <taxon>Leuciscidae</taxon>
        <taxon>Phoxininae</taxon>
        <taxon>Phoxinus</taxon>
    </lineage>
</organism>
<dbReference type="InterPro" id="IPR031453">
    <property type="entry name" value="TMEM119"/>
</dbReference>
<evidence type="ECO:0000256" key="3">
    <source>
        <dbReference type="SAM" id="SignalP"/>
    </source>
</evidence>
<feature type="transmembrane region" description="Helical" evidence="2">
    <location>
        <begin position="87"/>
        <end position="109"/>
    </location>
</feature>
<dbReference type="AlphaFoldDB" id="A0AAN9DEX6"/>
<dbReference type="PANTHER" id="PTHR28645:SF1">
    <property type="entry name" value="TRANSMEMBRANE PROTEIN 119"/>
    <property type="match status" value="1"/>
</dbReference>
<feature type="chain" id="PRO_5042865410" description="Transmembrane protein 119" evidence="3">
    <location>
        <begin position="25"/>
        <end position="294"/>
    </location>
</feature>
<proteinExistence type="predicted"/>
<dbReference type="Pfam" id="PF15724">
    <property type="entry name" value="TMEM119"/>
    <property type="match status" value="1"/>
</dbReference>
<feature type="compositionally biased region" description="Polar residues" evidence="1">
    <location>
        <begin position="219"/>
        <end position="239"/>
    </location>
</feature>
<keyword evidence="2" id="KW-0812">Transmembrane</keyword>
<dbReference type="GO" id="GO:0045669">
    <property type="term" value="P:positive regulation of osteoblast differentiation"/>
    <property type="evidence" value="ECO:0007669"/>
    <property type="project" value="TreeGrafter"/>
</dbReference>
<evidence type="ECO:0000313" key="4">
    <source>
        <dbReference type="EMBL" id="KAK7173174.1"/>
    </source>
</evidence>
<dbReference type="Proteomes" id="UP001364617">
    <property type="component" value="Unassembled WGS sequence"/>
</dbReference>
<dbReference type="EMBL" id="JAYKXH010000003">
    <property type="protein sequence ID" value="KAK7173174.1"/>
    <property type="molecule type" value="Genomic_DNA"/>
</dbReference>
<dbReference type="GO" id="GO:0030501">
    <property type="term" value="P:positive regulation of bone mineralization"/>
    <property type="evidence" value="ECO:0007669"/>
    <property type="project" value="TreeGrafter"/>
</dbReference>
<evidence type="ECO:0000313" key="5">
    <source>
        <dbReference type="Proteomes" id="UP001364617"/>
    </source>
</evidence>
<keyword evidence="2" id="KW-1133">Transmembrane helix</keyword>
<feature type="signal peptide" evidence="3">
    <location>
        <begin position="1"/>
        <end position="24"/>
    </location>
</feature>
<dbReference type="GO" id="GO:0033690">
    <property type="term" value="P:positive regulation of osteoblast proliferation"/>
    <property type="evidence" value="ECO:0007669"/>
    <property type="project" value="TreeGrafter"/>
</dbReference>
<sequence length="294" mass="32604">MDHSALRCLIGLSVTLITRHTANGTPVILNDSMEGSGQWESESKDLIPTPSVSSFLNESVKTTSIYGEKHTKSFLNQMVDFLQENHLPIIVITTLLFLILTILCSAAILSRRRKVSTYYPCAFPSKMYVDEQDKTGGVRIFNEVPEKANTRSTEEPVNSARQLQEDIMLATKNLRTPAKTPWKEKNETAEYQKSADGEECPQCDKSQENGCGLLEDKTTNQSAIEDSMEKSSPSRSQDSVPACDMEKTDPSDSGPPEESKHLSAPENSEIQENTNKQEVATSDSPFISEEKTAF</sequence>
<comment type="caution">
    <text evidence="4">The sequence shown here is derived from an EMBL/GenBank/DDBJ whole genome shotgun (WGS) entry which is preliminary data.</text>
</comment>
<evidence type="ECO:0008006" key="6">
    <source>
        <dbReference type="Google" id="ProtNLM"/>
    </source>
</evidence>
<dbReference type="GO" id="GO:0005886">
    <property type="term" value="C:plasma membrane"/>
    <property type="evidence" value="ECO:0007669"/>
    <property type="project" value="TreeGrafter"/>
</dbReference>
<keyword evidence="3" id="KW-0732">Signal</keyword>
<accession>A0AAN9DEX6</accession>
<feature type="compositionally biased region" description="Polar residues" evidence="1">
    <location>
        <begin position="265"/>
        <end position="285"/>
    </location>
</feature>
<keyword evidence="2" id="KW-0472">Membrane</keyword>
<gene>
    <name evidence="4" type="ORF">R3I93_003098</name>
</gene>
<dbReference type="GO" id="GO:0001503">
    <property type="term" value="P:ossification"/>
    <property type="evidence" value="ECO:0007669"/>
    <property type="project" value="InterPro"/>
</dbReference>
<name>A0AAN9DEX6_9TELE</name>
<feature type="compositionally biased region" description="Basic and acidic residues" evidence="1">
    <location>
        <begin position="181"/>
        <end position="196"/>
    </location>
</feature>
<protein>
    <recommendedName>
        <fullName evidence="6">Transmembrane protein 119</fullName>
    </recommendedName>
</protein>
<dbReference type="PANTHER" id="PTHR28645">
    <property type="entry name" value="TRANSMEMBRANE PROTEIN 119"/>
    <property type="match status" value="1"/>
</dbReference>
<evidence type="ECO:0000256" key="2">
    <source>
        <dbReference type="SAM" id="Phobius"/>
    </source>
</evidence>
<keyword evidence="5" id="KW-1185">Reference proteome</keyword>
<feature type="region of interest" description="Disordered" evidence="1">
    <location>
        <begin position="172"/>
        <end position="294"/>
    </location>
</feature>